<comment type="caution">
    <text evidence="2">The sequence shown here is derived from an EMBL/GenBank/DDBJ whole genome shotgun (WGS) entry which is preliminary data.</text>
</comment>
<evidence type="ECO:0000313" key="3">
    <source>
        <dbReference type="Proteomes" id="UP000260823"/>
    </source>
</evidence>
<organism evidence="2 3">
    <name type="scientific">Mucilaginibacter terrenus</name>
    <dbReference type="NCBI Taxonomy" id="2482727"/>
    <lineage>
        <taxon>Bacteria</taxon>
        <taxon>Pseudomonadati</taxon>
        <taxon>Bacteroidota</taxon>
        <taxon>Sphingobacteriia</taxon>
        <taxon>Sphingobacteriales</taxon>
        <taxon>Sphingobacteriaceae</taxon>
        <taxon>Mucilaginibacter</taxon>
    </lineage>
</organism>
<dbReference type="CDD" id="cd01635">
    <property type="entry name" value="Glycosyltransferase_GTB-type"/>
    <property type="match status" value="1"/>
</dbReference>
<dbReference type="Pfam" id="PF00534">
    <property type="entry name" value="Glycos_transf_1"/>
    <property type="match status" value="1"/>
</dbReference>
<gene>
    <name evidence="2" type="ORF">DYU05_09255</name>
</gene>
<dbReference type="Proteomes" id="UP000260823">
    <property type="component" value="Unassembled WGS sequence"/>
</dbReference>
<proteinExistence type="predicted"/>
<dbReference type="EMBL" id="QWDE01000001">
    <property type="protein sequence ID" value="RFZ85763.1"/>
    <property type="molecule type" value="Genomic_DNA"/>
</dbReference>
<dbReference type="OrthoDB" id="919017at2"/>
<protein>
    <submittedName>
        <fullName evidence="2">Glycosyltransferase</fullName>
    </submittedName>
</protein>
<keyword evidence="3" id="KW-1185">Reference proteome</keyword>
<name>A0A3E2NXP0_9SPHI</name>
<dbReference type="Gene3D" id="3.40.50.2000">
    <property type="entry name" value="Glycogen Phosphorylase B"/>
    <property type="match status" value="1"/>
</dbReference>
<evidence type="ECO:0000259" key="1">
    <source>
        <dbReference type="Pfam" id="PF00534"/>
    </source>
</evidence>
<sequence length="394" mass="45773">MQNKVYFLIDPILKGSRLQLTYYFIESLHPSAEAIYLFTRVNYRDKHFDELINQKYPKLIIIETVDIKDAWIRSIKPNEFKSIAKAIVEQHKLIAAQRNVTVFFTAIDDYYFSLYLYINWLKSEMACRFVYLRYRINFMIAAPASAKEKVKNKLQKILLKHICKKPDLLLIMDERAMNKPEIFNFCDVDFLPEPWEGTFGQNSREQSRLVMNLPVDDFVFLTIGKQNKRKGLLDILKALDYDKDILTRSKFLIVGKIEDEILQEATTLIGRLGENVIQVNRFIDEMDLPYYYDGSDCILLPYSLDFQFTSGVLTRAAASNIPVITTNHGVVGHRVLANKLGTTYKSSDFVKLSALLKEMIESNRTIKANQNKNNPDIWNGRIDNFKQTFKNIIG</sequence>
<evidence type="ECO:0000313" key="2">
    <source>
        <dbReference type="EMBL" id="RFZ85763.1"/>
    </source>
</evidence>
<dbReference type="AlphaFoldDB" id="A0A3E2NXP0"/>
<dbReference type="GO" id="GO:0016757">
    <property type="term" value="F:glycosyltransferase activity"/>
    <property type="evidence" value="ECO:0007669"/>
    <property type="project" value="InterPro"/>
</dbReference>
<accession>A0A3E2NXP0</accession>
<dbReference type="RefSeq" id="WP_117382660.1">
    <property type="nucleotide sequence ID" value="NZ_QWDE01000001.1"/>
</dbReference>
<keyword evidence="2" id="KW-0808">Transferase</keyword>
<dbReference type="SUPFAM" id="SSF53756">
    <property type="entry name" value="UDP-Glycosyltransferase/glycogen phosphorylase"/>
    <property type="match status" value="1"/>
</dbReference>
<reference evidence="2 3" key="1">
    <citation type="submission" date="2018-08" db="EMBL/GenBank/DDBJ databases">
        <title>Mucilaginibacter terrae sp. nov., isolated from manganese diggings.</title>
        <authorList>
            <person name="Huang Y."/>
            <person name="Zhou Z."/>
        </authorList>
    </citation>
    <scope>NUCLEOTIDE SEQUENCE [LARGE SCALE GENOMIC DNA]</scope>
    <source>
        <strain evidence="2 3">ZH6</strain>
    </source>
</reference>
<dbReference type="InterPro" id="IPR001296">
    <property type="entry name" value="Glyco_trans_1"/>
</dbReference>
<feature type="domain" description="Glycosyl transferase family 1" evidence="1">
    <location>
        <begin position="205"/>
        <end position="366"/>
    </location>
</feature>